<dbReference type="Proteomes" id="UP001216150">
    <property type="component" value="Unassembled WGS sequence"/>
</dbReference>
<evidence type="ECO:0000313" key="8">
    <source>
        <dbReference type="Proteomes" id="UP001216150"/>
    </source>
</evidence>
<dbReference type="EC" id="1.1.1.169" evidence="4"/>
<feature type="non-terminal residue" evidence="7">
    <location>
        <position position="337"/>
    </location>
</feature>
<dbReference type="Gene3D" id="1.10.1040.10">
    <property type="entry name" value="N-(1-d-carboxylethyl)-l-norvaline Dehydrogenase, domain 2"/>
    <property type="match status" value="1"/>
</dbReference>
<dbReference type="SUPFAM" id="SSF48179">
    <property type="entry name" value="6-phosphogluconate dehydrogenase C-terminal domain-like"/>
    <property type="match status" value="1"/>
</dbReference>
<evidence type="ECO:0000256" key="1">
    <source>
        <dbReference type="ARBA" id="ARBA00007870"/>
    </source>
</evidence>
<dbReference type="NCBIfam" id="TIGR00745">
    <property type="entry name" value="apbA_panE"/>
    <property type="match status" value="1"/>
</dbReference>
<reference evidence="7 8" key="1">
    <citation type="journal article" date="2023" name="IMA Fungus">
        <title>Comparative genomic study of the Penicillium genus elucidates a diverse pangenome and 15 lateral gene transfer events.</title>
        <authorList>
            <person name="Petersen C."/>
            <person name="Sorensen T."/>
            <person name="Nielsen M.R."/>
            <person name="Sondergaard T.E."/>
            <person name="Sorensen J.L."/>
            <person name="Fitzpatrick D.A."/>
            <person name="Frisvad J.C."/>
            <person name="Nielsen K.L."/>
        </authorList>
    </citation>
    <scope>NUCLEOTIDE SEQUENCE [LARGE SCALE GENOMIC DNA]</scope>
    <source>
        <strain evidence="7 8">IBT 29057</strain>
    </source>
</reference>
<accession>A0AAD6DCN4</accession>
<dbReference type="GO" id="GO:0015940">
    <property type="term" value="P:pantothenate biosynthetic process"/>
    <property type="evidence" value="ECO:0007669"/>
    <property type="project" value="InterPro"/>
</dbReference>
<dbReference type="InterPro" id="IPR013328">
    <property type="entry name" value="6PGD_dom2"/>
</dbReference>
<keyword evidence="2 4" id="KW-0521">NADP</keyword>
<evidence type="ECO:0000313" key="7">
    <source>
        <dbReference type="EMBL" id="KAJ5573342.1"/>
    </source>
</evidence>
<comment type="similarity">
    <text evidence="1 4">Belongs to the ketopantoate reductase family.</text>
</comment>
<dbReference type="InterPro" id="IPR003710">
    <property type="entry name" value="ApbA"/>
</dbReference>
<comment type="caution">
    <text evidence="7">The sequence shown here is derived from an EMBL/GenBank/DDBJ whole genome shotgun (WGS) entry which is preliminary data.</text>
</comment>
<evidence type="ECO:0000256" key="3">
    <source>
        <dbReference type="ARBA" id="ARBA00023002"/>
    </source>
</evidence>
<dbReference type="GO" id="GO:0005737">
    <property type="term" value="C:cytoplasm"/>
    <property type="evidence" value="ECO:0007669"/>
    <property type="project" value="TreeGrafter"/>
</dbReference>
<dbReference type="Pfam" id="PF02558">
    <property type="entry name" value="ApbA"/>
    <property type="match status" value="1"/>
</dbReference>
<gene>
    <name evidence="7" type="ORF">N7450_010326</name>
</gene>
<feature type="domain" description="Ketopantoate reductase N-terminal" evidence="5">
    <location>
        <begin position="9"/>
        <end position="161"/>
    </location>
</feature>
<evidence type="ECO:0000256" key="4">
    <source>
        <dbReference type="RuleBase" id="RU362068"/>
    </source>
</evidence>
<comment type="function">
    <text evidence="4">Catalyzes the NADPH-dependent reduction of ketopantoate into pantoic acid.</text>
</comment>
<dbReference type="EMBL" id="JAQJAC010000009">
    <property type="protein sequence ID" value="KAJ5573342.1"/>
    <property type="molecule type" value="Genomic_DNA"/>
</dbReference>
<evidence type="ECO:0000259" key="6">
    <source>
        <dbReference type="Pfam" id="PF08546"/>
    </source>
</evidence>
<dbReference type="AlphaFoldDB" id="A0AAD6DCN4"/>
<evidence type="ECO:0000259" key="5">
    <source>
        <dbReference type="Pfam" id="PF02558"/>
    </source>
</evidence>
<dbReference type="PANTHER" id="PTHR21708:SF30">
    <property type="entry name" value="2-DEHYDROPANTOATE 2-REDUCTASE-RELATED"/>
    <property type="match status" value="1"/>
</dbReference>
<feature type="domain" description="Ketopantoate reductase C-terminal" evidence="6">
    <location>
        <begin position="198"/>
        <end position="319"/>
    </location>
</feature>
<keyword evidence="3 4" id="KW-0560">Oxidoreductase</keyword>
<dbReference type="PANTHER" id="PTHR21708">
    <property type="entry name" value="PROBABLE 2-DEHYDROPANTOATE 2-REDUCTASE"/>
    <property type="match status" value="1"/>
</dbReference>
<comment type="catalytic activity">
    <reaction evidence="4">
        <text>(R)-pantoate + NADP(+) = 2-dehydropantoate + NADPH + H(+)</text>
        <dbReference type="Rhea" id="RHEA:16233"/>
        <dbReference type="ChEBI" id="CHEBI:11561"/>
        <dbReference type="ChEBI" id="CHEBI:15378"/>
        <dbReference type="ChEBI" id="CHEBI:15980"/>
        <dbReference type="ChEBI" id="CHEBI:57783"/>
        <dbReference type="ChEBI" id="CHEBI:58349"/>
        <dbReference type="EC" id="1.1.1.169"/>
    </reaction>
</comment>
<keyword evidence="8" id="KW-1185">Reference proteome</keyword>
<dbReference type="Gene3D" id="3.40.50.720">
    <property type="entry name" value="NAD(P)-binding Rossmann-like Domain"/>
    <property type="match status" value="1"/>
</dbReference>
<proteinExistence type="inferred from homology"/>
<dbReference type="InterPro" id="IPR013332">
    <property type="entry name" value="KPR_N"/>
</dbReference>
<dbReference type="Pfam" id="PF08546">
    <property type="entry name" value="ApbA_C"/>
    <property type="match status" value="1"/>
</dbReference>
<dbReference type="InterPro" id="IPR013752">
    <property type="entry name" value="KPA_reductase"/>
</dbReference>
<dbReference type="InterPro" id="IPR008927">
    <property type="entry name" value="6-PGluconate_DH-like_C_sf"/>
</dbReference>
<name>A0AAD6DCN4_9EURO</name>
<organism evidence="7 8">
    <name type="scientific">Penicillium hetheringtonii</name>
    <dbReference type="NCBI Taxonomy" id="911720"/>
    <lineage>
        <taxon>Eukaryota</taxon>
        <taxon>Fungi</taxon>
        <taxon>Dikarya</taxon>
        <taxon>Ascomycota</taxon>
        <taxon>Pezizomycotina</taxon>
        <taxon>Eurotiomycetes</taxon>
        <taxon>Eurotiomycetidae</taxon>
        <taxon>Eurotiales</taxon>
        <taxon>Aspergillaceae</taxon>
        <taxon>Penicillium</taxon>
    </lineage>
</organism>
<dbReference type="GO" id="GO:0008677">
    <property type="term" value="F:2-dehydropantoate 2-reductase activity"/>
    <property type="evidence" value="ECO:0007669"/>
    <property type="project" value="UniProtKB-EC"/>
</dbReference>
<dbReference type="InterPro" id="IPR051402">
    <property type="entry name" value="KPR-Related"/>
</dbReference>
<sequence length="337" mass="37106">SQYFAARGGGVGAIASFNIELGGLGRVTTVLRSNFKVVHDEGYTIRSCDHGTLQGWRPSRVVNSVPDVMKESLPPFDYIITTTKNCPDIPPTLDELIAPAVTPGHTVIVMIQNGLNIEIPMFKSFPQNVVLSGVSMIGVREAKLGEIIQEDHDTLYLGAFHNPNMSNPAQEVAKAHAFIKIYDAAGKATVQFSDDVPWSRWRKLIFNGVMNPLCAITGLDSSRVRLTDSLVKELVRPAMKEVFDTALALGHKLPEDIIDTMVDLDPMDLYLKPSMQADAEKGNLMEVEYLVGEPLREAERAGVPTPNLKVIYEICKGVQWKIQDSKGIITVPPKRII</sequence>
<dbReference type="FunFam" id="1.10.1040.10:FF:000017">
    <property type="entry name" value="2-dehydropantoate 2-reductase"/>
    <property type="match status" value="1"/>
</dbReference>
<evidence type="ECO:0000256" key="2">
    <source>
        <dbReference type="ARBA" id="ARBA00022857"/>
    </source>
</evidence>
<protein>
    <recommendedName>
        <fullName evidence="4">2-dehydropantoate 2-reductase</fullName>
        <ecNumber evidence="4">1.1.1.169</ecNumber>
    </recommendedName>
    <alternativeName>
        <fullName evidence="4">Ketopantoate reductase</fullName>
    </alternativeName>
</protein>